<keyword evidence="2 4" id="KW-0238">DNA-binding</keyword>
<keyword evidence="3" id="KW-0804">Transcription</keyword>
<keyword evidence="1" id="KW-0805">Transcription regulation</keyword>
<dbReference type="PANTHER" id="PTHR30055">
    <property type="entry name" value="HTH-TYPE TRANSCRIPTIONAL REGULATOR RUTR"/>
    <property type="match status" value="1"/>
</dbReference>
<name>A0ABV8F221_9ACTN</name>
<dbReference type="InterPro" id="IPR001647">
    <property type="entry name" value="HTH_TetR"/>
</dbReference>
<dbReference type="Proteomes" id="UP001595698">
    <property type="component" value="Unassembled WGS sequence"/>
</dbReference>
<evidence type="ECO:0000256" key="4">
    <source>
        <dbReference type="PROSITE-ProRule" id="PRU00335"/>
    </source>
</evidence>
<dbReference type="Pfam" id="PF00440">
    <property type="entry name" value="TetR_N"/>
    <property type="match status" value="1"/>
</dbReference>
<dbReference type="PRINTS" id="PR00455">
    <property type="entry name" value="HTHTETR"/>
</dbReference>
<sequence length="209" mass="23504">MSSEPGLRERKKQRTRQTISDIASGLFLRRGFDNVTVAEVAEAAGVSAKTVFNYFPRKEDLFLDRFPEAAELITRAIRERPEGEEPLTALRRLQRELLRDNHPFGAFTDGYRFFWQVVIDSPSLQARARERAAEFEELLGSLLAEAAGAPSDDPWSRVSAAMIVSAYRTVYVTTVDKVFAGEPIQKVVEEHAALLDRVFDCLERALAPS</sequence>
<evidence type="ECO:0000256" key="3">
    <source>
        <dbReference type="ARBA" id="ARBA00023163"/>
    </source>
</evidence>
<dbReference type="Gene3D" id="1.10.10.60">
    <property type="entry name" value="Homeodomain-like"/>
    <property type="match status" value="1"/>
</dbReference>
<accession>A0ABV8F221</accession>
<gene>
    <name evidence="6" type="ORF">ACFOYY_15300</name>
</gene>
<evidence type="ECO:0000313" key="7">
    <source>
        <dbReference type="Proteomes" id="UP001595698"/>
    </source>
</evidence>
<organism evidence="6 7">
    <name type="scientific">Streptosporangium jomthongense</name>
    <dbReference type="NCBI Taxonomy" id="1193683"/>
    <lineage>
        <taxon>Bacteria</taxon>
        <taxon>Bacillati</taxon>
        <taxon>Actinomycetota</taxon>
        <taxon>Actinomycetes</taxon>
        <taxon>Streptosporangiales</taxon>
        <taxon>Streptosporangiaceae</taxon>
        <taxon>Streptosporangium</taxon>
    </lineage>
</organism>
<dbReference type="Gene3D" id="1.10.357.10">
    <property type="entry name" value="Tetracycline Repressor, domain 2"/>
    <property type="match status" value="1"/>
</dbReference>
<dbReference type="Pfam" id="PF17754">
    <property type="entry name" value="TetR_C_14"/>
    <property type="match status" value="1"/>
</dbReference>
<dbReference type="EMBL" id="JBHSBC010000014">
    <property type="protein sequence ID" value="MFC3981505.1"/>
    <property type="molecule type" value="Genomic_DNA"/>
</dbReference>
<feature type="DNA-binding region" description="H-T-H motif" evidence="4">
    <location>
        <begin position="36"/>
        <end position="55"/>
    </location>
</feature>
<evidence type="ECO:0000313" key="6">
    <source>
        <dbReference type="EMBL" id="MFC3981505.1"/>
    </source>
</evidence>
<comment type="caution">
    <text evidence="6">The sequence shown here is derived from an EMBL/GenBank/DDBJ whole genome shotgun (WGS) entry which is preliminary data.</text>
</comment>
<dbReference type="RefSeq" id="WP_352008473.1">
    <property type="nucleotide sequence ID" value="NZ_JBHSBC010000014.1"/>
</dbReference>
<keyword evidence="7" id="KW-1185">Reference proteome</keyword>
<dbReference type="PROSITE" id="PS50977">
    <property type="entry name" value="HTH_TETR_2"/>
    <property type="match status" value="1"/>
</dbReference>
<dbReference type="InterPro" id="IPR041347">
    <property type="entry name" value="MftR_C"/>
</dbReference>
<dbReference type="InterPro" id="IPR009057">
    <property type="entry name" value="Homeodomain-like_sf"/>
</dbReference>
<evidence type="ECO:0000256" key="2">
    <source>
        <dbReference type="ARBA" id="ARBA00023125"/>
    </source>
</evidence>
<dbReference type="PANTHER" id="PTHR30055:SF234">
    <property type="entry name" value="HTH-TYPE TRANSCRIPTIONAL REGULATOR BETI"/>
    <property type="match status" value="1"/>
</dbReference>
<protein>
    <submittedName>
        <fullName evidence="6">TetR/AcrR family transcriptional regulator</fullName>
    </submittedName>
</protein>
<dbReference type="InterPro" id="IPR050109">
    <property type="entry name" value="HTH-type_TetR-like_transc_reg"/>
</dbReference>
<feature type="domain" description="HTH tetR-type" evidence="5">
    <location>
        <begin position="13"/>
        <end position="73"/>
    </location>
</feature>
<evidence type="ECO:0000259" key="5">
    <source>
        <dbReference type="PROSITE" id="PS50977"/>
    </source>
</evidence>
<evidence type="ECO:0000256" key="1">
    <source>
        <dbReference type="ARBA" id="ARBA00023015"/>
    </source>
</evidence>
<proteinExistence type="predicted"/>
<dbReference type="SUPFAM" id="SSF46689">
    <property type="entry name" value="Homeodomain-like"/>
    <property type="match status" value="1"/>
</dbReference>
<reference evidence="7" key="1">
    <citation type="journal article" date="2019" name="Int. J. Syst. Evol. Microbiol.">
        <title>The Global Catalogue of Microorganisms (GCM) 10K type strain sequencing project: providing services to taxonomists for standard genome sequencing and annotation.</title>
        <authorList>
            <consortium name="The Broad Institute Genomics Platform"/>
            <consortium name="The Broad Institute Genome Sequencing Center for Infectious Disease"/>
            <person name="Wu L."/>
            <person name="Ma J."/>
        </authorList>
    </citation>
    <scope>NUCLEOTIDE SEQUENCE [LARGE SCALE GENOMIC DNA]</scope>
    <source>
        <strain evidence="7">TBRC 7912</strain>
    </source>
</reference>